<dbReference type="Pfam" id="PF00823">
    <property type="entry name" value="PPE"/>
    <property type="match status" value="1"/>
</dbReference>
<feature type="compositionally biased region" description="Gly residues" evidence="2">
    <location>
        <begin position="342"/>
        <end position="364"/>
    </location>
</feature>
<dbReference type="InterPro" id="IPR036689">
    <property type="entry name" value="ESAT-6-like_sf"/>
</dbReference>
<keyword evidence="5" id="KW-1185">Reference proteome</keyword>
<dbReference type="Proteomes" id="UP000662939">
    <property type="component" value="Chromosome"/>
</dbReference>
<dbReference type="KEGG" id="nav:JQS30_15410"/>
<evidence type="ECO:0000256" key="1">
    <source>
        <dbReference type="ARBA" id="ARBA00010652"/>
    </source>
</evidence>
<dbReference type="InterPro" id="IPR000030">
    <property type="entry name" value="PPE_dom"/>
</dbReference>
<feature type="compositionally biased region" description="Low complexity" evidence="2">
    <location>
        <begin position="213"/>
        <end position="229"/>
    </location>
</feature>
<feature type="compositionally biased region" description="Gly residues" evidence="2">
    <location>
        <begin position="315"/>
        <end position="325"/>
    </location>
</feature>
<evidence type="ECO:0000256" key="2">
    <source>
        <dbReference type="SAM" id="MobiDB-lite"/>
    </source>
</evidence>
<feature type="domain" description="PPE" evidence="3">
    <location>
        <begin position="22"/>
        <end position="107"/>
    </location>
</feature>
<evidence type="ECO:0000259" key="3">
    <source>
        <dbReference type="Pfam" id="PF00823"/>
    </source>
</evidence>
<sequence>MATNDYIAKYNQYSFEQLWSMLFTDADPTSVAMAALPWKSVRETLEDANNRVASSVSRLMQGWQGEAADEFADRMDKLSEFSSRLAGYIEETEAKSIPLLSAALKEAREKAESYPFNASRMSYEEWKASRPPWEMDDRAHYENEQRKERLLMASYVGKLAETYDEVSDRFDTEPPPKPAPGTPGENAPSPGGPLFGNDGLNGRSDGSPAVIASNSGSTGSMGSTGSSSGPVLPAGSGAIGATDGVDWQLSGEGDADESGAGLYAGTAGPAAGPAGGGVGSIAGASSGSIATGAGAAAIGVAGSGSAASTASTRGGSTGSRVGPGGTTASSTAAGKGTAAVMGRGGAGTGRPGAGMMGAAGGRPGESGEETEGGPENWLTEQDFDWTAFDPNSGPADDYDPKAIREWERMYDAWMARKAQATE</sequence>
<name>A0A895XPU3_9ACTN</name>
<dbReference type="RefSeq" id="WP_213171126.1">
    <property type="nucleotide sequence ID" value="NZ_CP070496.1"/>
</dbReference>
<feature type="region of interest" description="Disordered" evidence="2">
    <location>
        <begin position="165"/>
        <end position="256"/>
    </location>
</feature>
<dbReference type="InterPro" id="IPR038332">
    <property type="entry name" value="PPE_sf"/>
</dbReference>
<dbReference type="Gene3D" id="1.20.1260.20">
    <property type="entry name" value="PPE superfamily"/>
    <property type="match status" value="1"/>
</dbReference>
<organism evidence="4 5">
    <name type="scientific">Natronoglycomyces albus</name>
    <dbReference type="NCBI Taxonomy" id="2811108"/>
    <lineage>
        <taxon>Bacteria</taxon>
        <taxon>Bacillati</taxon>
        <taxon>Actinomycetota</taxon>
        <taxon>Actinomycetes</taxon>
        <taxon>Glycomycetales</taxon>
        <taxon>Glycomycetaceae</taxon>
        <taxon>Natronoglycomyces</taxon>
    </lineage>
</organism>
<dbReference type="AlphaFoldDB" id="A0A895XPU3"/>
<dbReference type="SUPFAM" id="SSF140453">
    <property type="entry name" value="EsxAB dimer-like"/>
    <property type="match status" value="1"/>
</dbReference>
<evidence type="ECO:0000313" key="4">
    <source>
        <dbReference type="EMBL" id="QSB05125.1"/>
    </source>
</evidence>
<reference evidence="4" key="1">
    <citation type="submission" date="2021-02" db="EMBL/GenBank/DDBJ databases">
        <title>Natronoglycomyces albus gen. nov., sp. nov, a haloalkaliphilic actinobacterium from a soda solonchak soil.</title>
        <authorList>
            <person name="Sorokin D.Y."/>
            <person name="Khijniak T.V."/>
            <person name="Zakharycheva A.P."/>
            <person name="Boueva O.V."/>
            <person name="Ariskina E.V."/>
            <person name="Hahnke R.L."/>
            <person name="Bunk B."/>
            <person name="Sproer C."/>
            <person name="Schumann P."/>
            <person name="Evtushenko L.I."/>
            <person name="Kublanov I.V."/>
        </authorList>
    </citation>
    <scope>NUCLEOTIDE SEQUENCE</scope>
    <source>
        <strain evidence="4">DSM 106290</strain>
    </source>
</reference>
<gene>
    <name evidence="4" type="ORF">JQS30_15410</name>
</gene>
<feature type="compositionally biased region" description="Low complexity" evidence="2">
    <location>
        <begin position="305"/>
        <end position="314"/>
    </location>
</feature>
<accession>A0A895XPU3</accession>
<evidence type="ECO:0000313" key="5">
    <source>
        <dbReference type="Proteomes" id="UP000662939"/>
    </source>
</evidence>
<protein>
    <recommendedName>
        <fullName evidence="3">PPE domain-containing protein</fullName>
    </recommendedName>
</protein>
<feature type="region of interest" description="Disordered" evidence="2">
    <location>
        <begin position="305"/>
        <end position="377"/>
    </location>
</feature>
<comment type="similarity">
    <text evidence="1">Belongs to the mycobacterial PPE family.</text>
</comment>
<dbReference type="EMBL" id="CP070496">
    <property type="protein sequence ID" value="QSB05125.1"/>
    <property type="molecule type" value="Genomic_DNA"/>
</dbReference>
<proteinExistence type="inferred from homology"/>
<feature type="compositionally biased region" description="Low complexity" evidence="2">
    <location>
        <begin position="326"/>
        <end position="341"/>
    </location>
</feature>